<dbReference type="Gene3D" id="2.60.20.10">
    <property type="entry name" value="Crystallins"/>
    <property type="match status" value="2"/>
</dbReference>
<dbReference type="SMART" id="SM01319">
    <property type="entry name" value="Tankyrase_bdg_C"/>
    <property type="match status" value="1"/>
</dbReference>
<dbReference type="Pfam" id="PF00030">
    <property type="entry name" value="Crystall"/>
    <property type="match status" value="1"/>
</dbReference>
<dbReference type="PANTHER" id="PTHR11818">
    <property type="entry name" value="BETA/GAMMA CRYSTALLIN"/>
    <property type="match status" value="1"/>
</dbReference>
<dbReference type="PANTHER" id="PTHR11818:SF13">
    <property type="entry name" value="BETA-CRYSTALLIN B3"/>
    <property type="match status" value="1"/>
</dbReference>
<dbReference type="Pfam" id="PF15327">
    <property type="entry name" value="Tankyrase_bdg_C"/>
    <property type="match status" value="1"/>
</dbReference>
<keyword evidence="4" id="KW-0273">Eye lens protein</keyword>
<evidence type="ECO:0007829" key="13">
    <source>
        <dbReference type="PeptideAtlas" id="A0A498LMT8"/>
    </source>
</evidence>
<keyword evidence="12" id="KW-1185">Reference proteome</keyword>
<evidence type="ECO:0000256" key="7">
    <source>
        <dbReference type="ARBA" id="ARBA00032629"/>
    </source>
</evidence>
<evidence type="ECO:0000256" key="1">
    <source>
        <dbReference type="ARBA" id="ARBA00003689"/>
    </source>
</evidence>
<dbReference type="SUPFAM" id="SSF49695">
    <property type="entry name" value="gamma-Crystallin-like"/>
    <property type="match status" value="1"/>
</dbReference>
<feature type="compositionally biased region" description="Basic residues" evidence="8">
    <location>
        <begin position="197"/>
        <end position="210"/>
    </location>
</feature>
<proteinExistence type="evidence at protein level"/>
<accession>A0A498LMT8</accession>
<keyword evidence="5" id="KW-0677">Repeat</keyword>
<dbReference type="InterPro" id="IPR001064">
    <property type="entry name" value="Beta/gamma_crystallin"/>
</dbReference>
<dbReference type="PROSITE" id="PS50915">
    <property type="entry name" value="CRYSTALLIN_BETA_GAMMA"/>
    <property type="match status" value="1"/>
</dbReference>
<feature type="region of interest" description="Disordered" evidence="8">
    <location>
        <begin position="68"/>
        <end position="269"/>
    </location>
</feature>
<gene>
    <name evidence="10" type="ORF">ROHU_011525</name>
    <name evidence="11" type="ORF">ROHU_023517</name>
</gene>
<dbReference type="SMART" id="SM00247">
    <property type="entry name" value="XTALbg"/>
    <property type="match status" value="1"/>
</dbReference>
<evidence type="ECO:0000256" key="5">
    <source>
        <dbReference type="ARBA" id="ARBA00022737"/>
    </source>
</evidence>
<comment type="similarity">
    <text evidence="2">Belongs to the beta/gamma-crystallin family.</text>
</comment>
<evidence type="ECO:0000313" key="11">
    <source>
        <dbReference type="EMBL" id="RXN22301.1"/>
    </source>
</evidence>
<dbReference type="EMBL" id="QBIY01012596">
    <property type="protein sequence ID" value="RXN22301.1"/>
    <property type="molecule type" value="Genomic_DNA"/>
</dbReference>
<evidence type="ECO:0000259" key="9">
    <source>
        <dbReference type="PROSITE" id="PS50915"/>
    </source>
</evidence>
<reference evidence="10 12" key="1">
    <citation type="submission" date="2018-03" db="EMBL/GenBank/DDBJ databases">
        <title>Draft genome sequence of Rohu Carp (Labeo rohita).</title>
        <authorList>
            <person name="Das P."/>
            <person name="Kushwaha B."/>
            <person name="Joshi C.G."/>
            <person name="Kumar D."/>
            <person name="Nagpure N.S."/>
            <person name="Sahoo L."/>
            <person name="Das S.P."/>
            <person name="Bit A."/>
            <person name="Patnaik S."/>
            <person name="Meher P.K."/>
            <person name="Jayasankar P."/>
            <person name="Koringa P.G."/>
            <person name="Patel N.V."/>
            <person name="Hinsu A.T."/>
            <person name="Kumar R."/>
            <person name="Pandey M."/>
            <person name="Agarwal S."/>
            <person name="Srivastava S."/>
            <person name="Singh M."/>
            <person name="Iquebal M.A."/>
            <person name="Jaiswal S."/>
            <person name="Angadi U.B."/>
            <person name="Kumar N."/>
            <person name="Raza M."/>
            <person name="Shah T.M."/>
            <person name="Rai A."/>
            <person name="Jena J.K."/>
        </authorList>
    </citation>
    <scope>NUCLEOTIDE SEQUENCE [LARGE SCALE GENOMIC DNA]</scope>
    <source>
        <strain evidence="10">DASCIFA01</strain>
        <tissue evidence="10">Testis</tissue>
    </source>
</reference>
<comment type="function">
    <text evidence="1">Crystallins are the dominant structural components of the vertebrate eye lens.</text>
</comment>
<dbReference type="GO" id="GO:0005212">
    <property type="term" value="F:structural constituent of eye lens"/>
    <property type="evidence" value="ECO:0007669"/>
    <property type="project" value="UniProtKB-KW"/>
</dbReference>
<protein>
    <recommendedName>
        <fullName evidence="3">Beta-crystallin B3</fullName>
    </recommendedName>
    <alternativeName>
        <fullName evidence="7">Beta-B3 crystallin</fullName>
    </alternativeName>
</protein>
<dbReference type="GO" id="GO:0007601">
    <property type="term" value="P:visual perception"/>
    <property type="evidence" value="ECO:0007669"/>
    <property type="project" value="TreeGrafter"/>
</dbReference>
<dbReference type="PRINTS" id="PR01367">
    <property type="entry name" value="BGCRYSTALLIN"/>
</dbReference>
<comment type="subunit">
    <text evidence="6">Homo/heterodimer, or complexes of higher-order. The structure of beta-crystallin oligomers seems to be stabilized through interactions between the N-terminal arms.</text>
</comment>
<sequence>MQFLGNKLSEAQTQVSGWVGNMRRSLQEAVELMSGALEREEVIKEEEDEQAGRFERAISPLRSFASRGRQSLRNLSQQSRQRFSLRKRVTAANSNNGQLKDGEPEEDQAAEQDTENPFGETDDQSENNDTVDDDPTQIRINQALQRLNQVRRRNTSSDSDTADVPVQEEPEPLPVLESAAPLLDSSVFRSKVDLAKKRSIKRSRPSRSVRQRGALPALTEGTQPDWTFCDSTEPKDQCSSGAGSESEEEPSRDVTSSPAPSQPKRVSVFPGMDPLALMAQLKRRSGVVETESPTEAQTPPSVPARSPRTPNRTLGPRVLPPVDAKDSGEMSDQQGVPDQQVAGKSQGGAGAVYKVSLFEFENFRGKKVELSAECKDLIEKNLEKVASIIVESGPWVAFEQKGFLGEQFVLEKGEYPRWSTWTNSQNSNCLLSVRPLRVDSADHKLHLFESCSFAGRKMEIVDDDIPSLWVHGFQDHVASAKAVNGTPYFS</sequence>
<dbReference type="AlphaFoldDB" id="A0A498LMT8"/>
<dbReference type="InterPro" id="IPR032764">
    <property type="entry name" value="Tankyrase-bd_C"/>
</dbReference>
<comment type="caution">
    <text evidence="10">The sequence shown here is derived from an EMBL/GenBank/DDBJ whole genome shotgun (WGS) entry which is preliminary data.</text>
</comment>
<evidence type="ECO:0000256" key="4">
    <source>
        <dbReference type="ARBA" id="ARBA00022613"/>
    </source>
</evidence>
<feature type="compositionally biased region" description="Polar residues" evidence="8">
    <location>
        <begin position="138"/>
        <end position="148"/>
    </location>
</feature>
<evidence type="ECO:0000256" key="2">
    <source>
        <dbReference type="ARBA" id="ARBA00009646"/>
    </source>
</evidence>
<evidence type="ECO:0000313" key="12">
    <source>
        <dbReference type="Proteomes" id="UP000290572"/>
    </source>
</evidence>
<feature type="domain" description="Beta/gamma crystallin 'Greek key'" evidence="9">
    <location>
        <begin position="393"/>
        <end position="437"/>
    </location>
</feature>
<feature type="compositionally biased region" description="Low complexity" evidence="8">
    <location>
        <begin position="174"/>
        <end position="183"/>
    </location>
</feature>
<dbReference type="Proteomes" id="UP000290572">
    <property type="component" value="Unassembled WGS sequence"/>
</dbReference>
<name>A0A498LMT8_LABRO</name>
<feature type="compositionally biased region" description="Low complexity" evidence="8">
    <location>
        <begin position="68"/>
        <end position="82"/>
    </location>
</feature>
<keyword evidence="13" id="KW-1267">Proteomics identification</keyword>
<dbReference type="EMBL" id="QBIY01013314">
    <property type="protein sequence ID" value="RXN08386.1"/>
    <property type="molecule type" value="Genomic_DNA"/>
</dbReference>
<evidence type="ECO:0000256" key="3">
    <source>
        <dbReference type="ARBA" id="ARBA00019518"/>
    </source>
</evidence>
<evidence type="ECO:0000256" key="8">
    <source>
        <dbReference type="SAM" id="MobiDB-lite"/>
    </source>
</evidence>
<evidence type="ECO:0000256" key="6">
    <source>
        <dbReference type="ARBA" id="ARBA00025922"/>
    </source>
</evidence>
<dbReference type="GO" id="GO:0002088">
    <property type="term" value="P:lens development in camera-type eye"/>
    <property type="evidence" value="ECO:0007669"/>
    <property type="project" value="TreeGrafter"/>
</dbReference>
<feature type="region of interest" description="Disordered" evidence="8">
    <location>
        <begin position="282"/>
        <end position="345"/>
    </location>
</feature>
<organism evidence="10 12">
    <name type="scientific">Labeo rohita</name>
    <name type="common">Indian major carp</name>
    <name type="synonym">Cyprinus rohita</name>
    <dbReference type="NCBI Taxonomy" id="84645"/>
    <lineage>
        <taxon>Eukaryota</taxon>
        <taxon>Metazoa</taxon>
        <taxon>Chordata</taxon>
        <taxon>Craniata</taxon>
        <taxon>Vertebrata</taxon>
        <taxon>Euteleostomi</taxon>
        <taxon>Actinopterygii</taxon>
        <taxon>Neopterygii</taxon>
        <taxon>Teleostei</taxon>
        <taxon>Ostariophysi</taxon>
        <taxon>Cypriniformes</taxon>
        <taxon>Cyprinidae</taxon>
        <taxon>Labeoninae</taxon>
        <taxon>Labeonini</taxon>
        <taxon>Labeo</taxon>
    </lineage>
</organism>
<dbReference type="InterPro" id="IPR050252">
    <property type="entry name" value="Beta/Gamma-Crystallin"/>
</dbReference>
<feature type="compositionally biased region" description="Acidic residues" evidence="8">
    <location>
        <begin position="103"/>
        <end position="135"/>
    </location>
</feature>
<dbReference type="FunFam" id="2.60.20.10:FF:000002">
    <property type="entry name" value="Crystallin, beta B2"/>
    <property type="match status" value="1"/>
</dbReference>
<dbReference type="InterPro" id="IPR011024">
    <property type="entry name" value="G_crystallin-like"/>
</dbReference>
<evidence type="ECO:0000313" key="10">
    <source>
        <dbReference type="EMBL" id="RXN08386.1"/>
    </source>
</evidence>